<dbReference type="PANTHER" id="PTHR30160">
    <property type="entry name" value="TETRAACYLDISACCHARIDE 4'-KINASE-RELATED"/>
    <property type="match status" value="1"/>
</dbReference>
<dbReference type="GO" id="GO:0009244">
    <property type="term" value="P:lipopolysaccharide core region biosynthetic process"/>
    <property type="evidence" value="ECO:0007669"/>
    <property type="project" value="TreeGrafter"/>
</dbReference>
<reference evidence="4" key="1">
    <citation type="submission" date="2016-10" db="EMBL/GenBank/DDBJ databases">
        <authorList>
            <person name="Varghese N."/>
            <person name="Submissions S."/>
        </authorList>
    </citation>
    <scope>NUCLEOTIDE SEQUENCE [LARGE SCALE GENOMIC DNA]</scope>
    <source>
        <strain evidence="4">DSM 24729</strain>
    </source>
</reference>
<keyword evidence="1" id="KW-0328">Glycosyltransferase</keyword>
<organism evidence="3 4">
    <name type="scientific">Cellulophaga baltica</name>
    <dbReference type="NCBI Taxonomy" id="76594"/>
    <lineage>
        <taxon>Bacteria</taxon>
        <taxon>Pseudomonadati</taxon>
        <taxon>Bacteroidota</taxon>
        <taxon>Flavobacteriia</taxon>
        <taxon>Flavobacteriales</taxon>
        <taxon>Flavobacteriaceae</taxon>
        <taxon>Cellulophaga</taxon>
    </lineage>
</organism>
<evidence type="ECO:0000313" key="3">
    <source>
        <dbReference type="EMBL" id="SDE77638.1"/>
    </source>
</evidence>
<proteinExistence type="predicted"/>
<sequence>MTPTKHILVIRLSAMGDVAMTIPVLLAIQEQYPELKISILTRAFFKPMFSQLSNVSVIEADVKGKHKGMIGLYRLHKELKTLEIDAIADLHNVLRSNILRQYFKTSKIPFIQIDKGRAEKKALVAKTNKKFAPLPSTHQRYATVFEKLGYPLNLEESKLLKKESLKENTQKVVGIGTKTWIGIAPFAAFTGKMYPIASMEKVVSELNKTNRYKILLFGGGAKEKEVLSKWEHNYDNAVNIAGKIDLSQELAVISQLDIMIAMDSGNAHLAAMYGIPTLTLWGVTHPYAGFYPFRQKENNALLSDKEKYPQIPTSIYGNKVPSGYNKVMETITPEMVLNKIEEILH</sequence>
<dbReference type="GO" id="GO:0008713">
    <property type="term" value="F:ADP-heptose-lipopolysaccharide heptosyltransferase activity"/>
    <property type="evidence" value="ECO:0007669"/>
    <property type="project" value="TreeGrafter"/>
</dbReference>
<keyword evidence="2 3" id="KW-0808">Transferase</keyword>
<gene>
    <name evidence="3" type="ORF">SAMN04487992_103398</name>
</gene>
<dbReference type="AlphaFoldDB" id="A0A1G7FP95"/>
<dbReference type="InterPro" id="IPR051199">
    <property type="entry name" value="LPS_LOS_Heptosyltrfase"/>
</dbReference>
<dbReference type="InterPro" id="IPR002201">
    <property type="entry name" value="Glyco_trans_9"/>
</dbReference>
<dbReference type="SUPFAM" id="SSF53756">
    <property type="entry name" value="UDP-Glycosyltransferase/glycogen phosphorylase"/>
    <property type="match status" value="1"/>
</dbReference>
<dbReference type="GO" id="GO:0005829">
    <property type="term" value="C:cytosol"/>
    <property type="evidence" value="ECO:0007669"/>
    <property type="project" value="TreeGrafter"/>
</dbReference>
<keyword evidence="4" id="KW-1185">Reference proteome</keyword>
<dbReference type="CDD" id="cd03789">
    <property type="entry name" value="GT9_LPS_heptosyltransferase"/>
    <property type="match status" value="1"/>
</dbReference>
<accession>A0A1G7FP95</accession>
<dbReference type="RefSeq" id="WP_074537923.1">
    <property type="nucleotide sequence ID" value="NZ_FNBD01000003.1"/>
</dbReference>
<dbReference type="eggNOG" id="COG0859">
    <property type="taxonomic scope" value="Bacteria"/>
</dbReference>
<dbReference type="EMBL" id="FNBD01000003">
    <property type="protein sequence ID" value="SDE77638.1"/>
    <property type="molecule type" value="Genomic_DNA"/>
</dbReference>
<evidence type="ECO:0000256" key="1">
    <source>
        <dbReference type="ARBA" id="ARBA00022676"/>
    </source>
</evidence>
<evidence type="ECO:0000256" key="2">
    <source>
        <dbReference type="ARBA" id="ARBA00022679"/>
    </source>
</evidence>
<evidence type="ECO:0000313" key="4">
    <source>
        <dbReference type="Proteomes" id="UP000182114"/>
    </source>
</evidence>
<dbReference type="Gene3D" id="3.40.50.2000">
    <property type="entry name" value="Glycogen Phosphorylase B"/>
    <property type="match status" value="2"/>
</dbReference>
<name>A0A1G7FP95_9FLAO</name>
<dbReference type="Pfam" id="PF01075">
    <property type="entry name" value="Glyco_transf_9"/>
    <property type="match status" value="1"/>
</dbReference>
<dbReference type="Proteomes" id="UP000182114">
    <property type="component" value="Unassembled WGS sequence"/>
</dbReference>
<protein>
    <submittedName>
        <fullName evidence="3">ADP-heptose:LPS heptosyltransferase</fullName>
    </submittedName>
</protein>
<dbReference type="PANTHER" id="PTHR30160:SF22">
    <property type="entry name" value="LIPOPOLYSACCHARIDE CORE BIOSYNTHESIS PROTEIN"/>
    <property type="match status" value="1"/>
</dbReference>